<feature type="compositionally biased region" description="Polar residues" evidence="1">
    <location>
        <begin position="245"/>
        <end position="256"/>
    </location>
</feature>
<evidence type="ECO:0000313" key="2">
    <source>
        <dbReference type="EMBL" id="KAE8251859.1"/>
    </source>
</evidence>
<proteinExistence type="predicted"/>
<evidence type="ECO:0000313" key="3">
    <source>
        <dbReference type="Proteomes" id="UP000077521"/>
    </source>
</evidence>
<feature type="region of interest" description="Disordered" evidence="1">
    <location>
        <begin position="229"/>
        <end position="354"/>
    </location>
</feature>
<keyword evidence="3" id="KW-1185">Reference proteome</keyword>
<protein>
    <submittedName>
        <fullName evidence="2">Uncharacterized protein</fullName>
    </submittedName>
</protein>
<dbReference type="Proteomes" id="UP000077521">
    <property type="component" value="Unassembled WGS sequence"/>
</dbReference>
<accession>A0A177TGR3</accession>
<feature type="compositionally biased region" description="Basic and acidic residues" evidence="1">
    <location>
        <begin position="229"/>
        <end position="239"/>
    </location>
</feature>
<sequence>MAPLSPTQSTKNAKWPTHLGLSGELILGEATSKDNVNEVSTSMYTHDGKEHALTLNVWGRDAPEQGTYLLTNIPFATHPLRLGVGDAAEMRHVPDEFDGIEPNSPTLPATFVFLTGIGVIVEADANRKGCSVAGFTYLNKKHGWQKWTLRLEFEETARWAAWTVPGARTLVTFDAVLVTQGTDGVYTSYIRRITSIGDADRSILTALNVGSPGGGDRAERLRRAREANRLAQEKKKKELDEGESQDATGEDNTSAVADSDDNTAVEKEKEDAPVTPVSRKGRRIVAKVDRKGKGKDELKAPRRDGRGGMVVDQDTDEDKCPEDAGDDEDASFDKDEEEDEASAPARKVRRIAAK</sequence>
<reference evidence="2" key="1">
    <citation type="submission" date="2016-04" db="EMBL/GenBank/DDBJ databases">
        <authorList>
            <person name="Nguyen H.D."/>
            <person name="Samba Siva P."/>
            <person name="Cullis J."/>
            <person name="Levesque C.A."/>
            <person name="Hambleton S."/>
        </authorList>
    </citation>
    <scope>NUCLEOTIDE SEQUENCE</scope>
    <source>
        <strain evidence="2">DAOMC 236416</strain>
    </source>
</reference>
<organism evidence="2 3">
    <name type="scientific">Tilletia indica</name>
    <dbReference type="NCBI Taxonomy" id="43049"/>
    <lineage>
        <taxon>Eukaryota</taxon>
        <taxon>Fungi</taxon>
        <taxon>Dikarya</taxon>
        <taxon>Basidiomycota</taxon>
        <taxon>Ustilaginomycotina</taxon>
        <taxon>Exobasidiomycetes</taxon>
        <taxon>Tilletiales</taxon>
        <taxon>Tilletiaceae</taxon>
        <taxon>Tilletia</taxon>
    </lineage>
</organism>
<feature type="compositionally biased region" description="Acidic residues" evidence="1">
    <location>
        <begin position="313"/>
        <end position="341"/>
    </location>
</feature>
<feature type="compositionally biased region" description="Basic and acidic residues" evidence="1">
    <location>
        <begin position="286"/>
        <end position="306"/>
    </location>
</feature>
<comment type="caution">
    <text evidence="2">The sequence shown here is derived from an EMBL/GenBank/DDBJ whole genome shotgun (WGS) entry which is preliminary data.</text>
</comment>
<dbReference type="AlphaFoldDB" id="A0A177TGR3"/>
<gene>
    <name evidence="2" type="ORF">A4X13_0g3810</name>
</gene>
<name>A0A177TGR3_9BASI</name>
<dbReference type="EMBL" id="LWDF02000228">
    <property type="protein sequence ID" value="KAE8251859.1"/>
    <property type="molecule type" value="Genomic_DNA"/>
</dbReference>
<evidence type="ECO:0000256" key="1">
    <source>
        <dbReference type="SAM" id="MobiDB-lite"/>
    </source>
</evidence>
<reference evidence="2" key="2">
    <citation type="journal article" date="2019" name="IMA Fungus">
        <title>Genome sequencing and comparison of five Tilletia species to identify candidate genes for the detection of regulated species infecting wheat.</title>
        <authorList>
            <person name="Nguyen H.D.T."/>
            <person name="Sultana T."/>
            <person name="Kesanakurti P."/>
            <person name="Hambleton S."/>
        </authorList>
    </citation>
    <scope>NUCLEOTIDE SEQUENCE</scope>
    <source>
        <strain evidence="2">DAOMC 236416</strain>
    </source>
</reference>